<dbReference type="PANTHER" id="PTHR43540:SF14">
    <property type="entry name" value="ISOCHORISMATASE"/>
    <property type="match status" value="1"/>
</dbReference>
<organism evidence="4 5">
    <name type="scientific">Oceanirhabdus seepicola</name>
    <dbReference type="NCBI Taxonomy" id="2828781"/>
    <lineage>
        <taxon>Bacteria</taxon>
        <taxon>Bacillati</taxon>
        <taxon>Bacillota</taxon>
        <taxon>Clostridia</taxon>
        <taxon>Eubacteriales</taxon>
        <taxon>Clostridiaceae</taxon>
        <taxon>Oceanirhabdus</taxon>
    </lineage>
</organism>
<keyword evidence="5" id="KW-1185">Reference proteome</keyword>
<sequence length="177" mass="20010">MGKKVILIIDVQKEMFMFDGAEPYKGTEMVRNIKSILDKGRANNIPVFFVQHTMTEGELFREGTIGWQVHEDIAPVEGEKCIKKYKCDSFQDTGLHEILQSIGAKELIIAGMQTEYCMDTAFRRSFSLGYDSILVKDGHSTFDNEVLDGETTVKHHNSILQGFGRILSTEEILDTVL</sequence>
<dbReference type="AlphaFoldDB" id="A0A9J6P895"/>
<evidence type="ECO:0000256" key="2">
    <source>
        <dbReference type="ARBA" id="ARBA00022801"/>
    </source>
</evidence>
<dbReference type="InterPro" id="IPR000868">
    <property type="entry name" value="Isochorismatase-like_dom"/>
</dbReference>
<dbReference type="Gene3D" id="3.40.50.850">
    <property type="entry name" value="Isochorismatase-like"/>
    <property type="match status" value="1"/>
</dbReference>
<evidence type="ECO:0000313" key="5">
    <source>
        <dbReference type="Proteomes" id="UP001056429"/>
    </source>
</evidence>
<protein>
    <submittedName>
        <fullName evidence="4">Cysteine hydrolase</fullName>
    </submittedName>
</protein>
<evidence type="ECO:0000259" key="3">
    <source>
        <dbReference type="Pfam" id="PF00857"/>
    </source>
</evidence>
<proteinExistence type="inferred from homology"/>
<evidence type="ECO:0000313" key="4">
    <source>
        <dbReference type="EMBL" id="MCM1992428.1"/>
    </source>
</evidence>
<dbReference type="Pfam" id="PF00857">
    <property type="entry name" value="Isochorismatase"/>
    <property type="match status" value="1"/>
</dbReference>
<dbReference type="PANTHER" id="PTHR43540">
    <property type="entry name" value="PEROXYUREIDOACRYLATE/UREIDOACRYLATE AMIDOHYDROLASE-RELATED"/>
    <property type="match status" value="1"/>
</dbReference>
<comment type="similarity">
    <text evidence="1">Belongs to the isochorismatase family.</text>
</comment>
<reference evidence="4" key="2">
    <citation type="submission" date="2021-04" db="EMBL/GenBank/DDBJ databases">
        <authorList>
            <person name="Dong X."/>
        </authorList>
    </citation>
    <scope>NUCLEOTIDE SEQUENCE</scope>
    <source>
        <strain evidence="4">ZWT</strain>
    </source>
</reference>
<dbReference type="InterPro" id="IPR036380">
    <property type="entry name" value="Isochorismatase-like_sf"/>
</dbReference>
<evidence type="ECO:0000256" key="1">
    <source>
        <dbReference type="ARBA" id="ARBA00006336"/>
    </source>
</evidence>
<dbReference type="EMBL" id="JAGSOJ010000006">
    <property type="protein sequence ID" value="MCM1992428.1"/>
    <property type="molecule type" value="Genomic_DNA"/>
</dbReference>
<dbReference type="SUPFAM" id="SSF52499">
    <property type="entry name" value="Isochorismatase-like hydrolases"/>
    <property type="match status" value="1"/>
</dbReference>
<feature type="domain" description="Isochorismatase-like" evidence="3">
    <location>
        <begin position="5"/>
        <end position="145"/>
    </location>
</feature>
<comment type="caution">
    <text evidence="4">The sequence shown here is derived from an EMBL/GenBank/DDBJ whole genome shotgun (WGS) entry which is preliminary data.</text>
</comment>
<reference evidence="4" key="1">
    <citation type="journal article" date="2021" name="mSystems">
        <title>Bacteria and Archaea Synergistically Convert Glycine Betaine to Biogenic Methane in the Formosa Cold Seep of the South China Sea.</title>
        <authorList>
            <person name="Li L."/>
            <person name="Zhang W."/>
            <person name="Zhang S."/>
            <person name="Song L."/>
            <person name="Sun Q."/>
            <person name="Zhang H."/>
            <person name="Xiang H."/>
            <person name="Dong X."/>
        </authorList>
    </citation>
    <scope>NUCLEOTIDE SEQUENCE</scope>
    <source>
        <strain evidence="4">ZWT</strain>
    </source>
</reference>
<dbReference type="Proteomes" id="UP001056429">
    <property type="component" value="Unassembled WGS sequence"/>
</dbReference>
<name>A0A9J6P895_9CLOT</name>
<keyword evidence="2 4" id="KW-0378">Hydrolase</keyword>
<dbReference type="CDD" id="cd01014">
    <property type="entry name" value="nicotinamidase_related"/>
    <property type="match status" value="1"/>
</dbReference>
<accession>A0A9J6P895</accession>
<dbReference type="InterPro" id="IPR050272">
    <property type="entry name" value="Isochorismatase-like_hydrls"/>
</dbReference>
<gene>
    <name evidence="4" type="ORF">KDK92_22170</name>
</gene>
<dbReference type="RefSeq" id="WP_250861594.1">
    <property type="nucleotide sequence ID" value="NZ_JAGSOJ010000006.1"/>
</dbReference>
<dbReference type="GO" id="GO:0016787">
    <property type="term" value="F:hydrolase activity"/>
    <property type="evidence" value="ECO:0007669"/>
    <property type="project" value="UniProtKB-KW"/>
</dbReference>